<accession>A0A195CLZ2</accession>
<dbReference type="KEGG" id="ccoa:108775071"/>
<protein>
    <recommendedName>
        <fullName evidence="4">long-chain-fatty-acid--CoA ligase</fullName>
        <ecNumber evidence="4">6.2.1.3</ecNumber>
    </recommendedName>
</protein>
<evidence type="ECO:0000313" key="6">
    <source>
        <dbReference type="EMBL" id="KYN01487.1"/>
    </source>
</evidence>
<feature type="domain" description="AMP-dependent synthetase/ligase" evidence="5">
    <location>
        <begin position="58"/>
        <end position="476"/>
    </location>
</feature>
<dbReference type="PANTHER" id="PTHR43272:SF32">
    <property type="entry name" value="AMP-DEPENDENT SYNTHETASE_LIGASE DOMAIN-CONTAINING PROTEIN"/>
    <property type="match status" value="1"/>
</dbReference>
<keyword evidence="3" id="KW-0443">Lipid metabolism</keyword>
<dbReference type="Gene3D" id="3.40.50.12780">
    <property type="entry name" value="N-terminal domain of ligase-like"/>
    <property type="match status" value="1"/>
</dbReference>
<proteinExistence type="predicted"/>
<dbReference type="OrthoDB" id="3633556at2759"/>
<organism evidence="6 7">
    <name type="scientific">Cyphomyrmex costatus</name>
    <dbReference type="NCBI Taxonomy" id="456900"/>
    <lineage>
        <taxon>Eukaryota</taxon>
        <taxon>Metazoa</taxon>
        <taxon>Ecdysozoa</taxon>
        <taxon>Arthropoda</taxon>
        <taxon>Hexapoda</taxon>
        <taxon>Insecta</taxon>
        <taxon>Pterygota</taxon>
        <taxon>Neoptera</taxon>
        <taxon>Endopterygota</taxon>
        <taxon>Hymenoptera</taxon>
        <taxon>Apocrita</taxon>
        <taxon>Aculeata</taxon>
        <taxon>Formicoidea</taxon>
        <taxon>Formicidae</taxon>
        <taxon>Myrmicinae</taxon>
        <taxon>Cyphomyrmex</taxon>
    </lineage>
</organism>
<evidence type="ECO:0000259" key="5">
    <source>
        <dbReference type="Pfam" id="PF00501"/>
    </source>
</evidence>
<dbReference type="STRING" id="456900.A0A195CLZ2"/>
<dbReference type="GO" id="GO:0005783">
    <property type="term" value="C:endoplasmic reticulum"/>
    <property type="evidence" value="ECO:0007669"/>
    <property type="project" value="TreeGrafter"/>
</dbReference>
<dbReference type="AlphaFoldDB" id="A0A195CLZ2"/>
<dbReference type="PANTHER" id="PTHR43272">
    <property type="entry name" value="LONG-CHAIN-FATTY-ACID--COA LIGASE"/>
    <property type="match status" value="1"/>
</dbReference>
<dbReference type="InterPro" id="IPR042099">
    <property type="entry name" value="ANL_N_sf"/>
</dbReference>
<name>A0A195CLZ2_9HYME</name>
<gene>
    <name evidence="6" type="ORF">ALC62_07669</name>
</gene>
<dbReference type="Pfam" id="PF00501">
    <property type="entry name" value="AMP-binding"/>
    <property type="match status" value="1"/>
</dbReference>
<keyword evidence="7" id="KW-1185">Reference proteome</keyword>
<keyword evidence="2" id="KW-0276">Fatty acid metabolism</keyword>
<evidence type="ECO:0000256" key="2">
    <source>
        <dbReference type="ARBA" id="ARBA00022832"/>
    </source>
</evidence>
<dbReference type="GO" id="GO:0016020">
    <property type="term" value="C:membrane"/>
    <property type="evidence" value="ECO:0007669"/>
    <property type="project" value="TreeGrafter"/>
</dbReference>
<keyword evidence="1 6" id="KW-0436">Ligase</keyword>
<dbReference type="SUPFAM" id="SSF56801">
    <property type="entry name" value="Acetyl-CoA synthetase-like"/>
    <property type="match status" value="1"/>
</dbReference>
<sequence length="666" mass="74270">MNQPVRYASCSETGLDGPDQVLPTDADITYNADGRVRIKLDSNRFNSHIPVSIPGVLTRTAKLHPDHIALVSRPDINGKRTTYTFQEYESTVRIIAKAFLKLGLKRHYSVCILGFNSPEWIIAKLATIYAGGIAAGIYASNSPETCQYCAEHSRANIIVVEDEKQLQKILQIKHNLPHLKAIVQYNGIPTEKDVLSWDNLLDIGKKESEDKLLSVLKTIGINECCILVYTSGTVGKPKAVMLNHDNILFNVRALLPVLRMKEKSEVTVSYLPLSHVAGQIVDIIINIMLATTVYFADPNALKGTLINTLLIAQPTILLGVPRVWEKIYEKMQEKARSNGVIKTWIAKWAKAQGLHYYTNKMNGINYKHWGYVFAKWLVFDKVKAALGLNKCHIFATAAAPINIDIKKYFLSLDIPLIELYGLSESSGPHTCIDFKKYSMDGVGKPLPGLYTKLDNINEHGEGEICISGRHVFMGYLNAPEQTKETKDKDGWFHSGDLGKFDSNGNLSITGRIKELIITSGGENVTSYNIEQAVLSELPYLSNAMVIGDKRKYLTILVTLKSNMNEETGAPLDTLALDVLKWAQSIGSNVKTVTELINSRDAAIYEEIDKAIKRANMQAISNAQKVQKFEILPHDFSIPTGELGPTLKLRKNIVQKMYADLIDKMYE</sequence>
<dbReference type="EMBL" id="KQ977600">
    <property type="protein sequence ID" value="KYN01487.1"/>
    <property type="molecule type" value="Genomic_DNA"/>
</dbReference>
<dbReference type="Proteomes" id="UP000078542">
    <property type="component" value="Unassembled WGS sequence"/>
</dbReference>
<dbReference type="InterPro" id="IPR000873">
    <property type="entry name" value="AMP-dep_synth/lig_dom"/>
</dbReference>
<dbReference type="GO" id="GO:0004467">
    <property type="term" value="F:long-chain fatty acid-CoA ligase activity"/>
    <property type="evidence" value="ECO:0007669"/>
    <property type="project" value="UniProtKB-EC"/>
</dbReference>
<evidence type="ECO:0000313" key="7">
    <source>
        <dbReference type="Proteomes" id="UP000078542"/>
    </source>
</evidence>
<evidence type="ECO:0000256" key="4">
    <source>
        <dbReference type="ARBA" id="ARBA00026121"/>
    </source>
</evidence>
<reference evidence="6 7" key="1">
    <citation type="submission" date="2016-03" db="EMBL/GenBank/DDBJ databases">
        <title>Cyphomyrmex costatus WGS genome.</title>
        <authorList>
            <person name="Nygaard S."/>
            <person name="Hu H."/>
            <person name="Boomsma J."/>
            <person name="Zhang G."/>
        </authorList>
    </citation>
    <scope>NUCLEOTIDE SEQUENCE [LARGE SCALE GENOMIC DNA]</scope>
    <source>
        <strain evidence="6">MS0001</strain>
        <tissue evidence="6">Whole body</tissue>
    </source>
</reference>
<dbReference type="Pfam" id="PF23562">
    <property type="entry name" value="AMP-binding_C_3"/>
    <property type="match status" value="1"/>
</dbReference>
<evidence type="ECO:0000256" key="1">
    <source>
        <dbReference type="ARBA" id="ARBA00022598"/>
    </source>
</evidence>
<dbReference type="EC" id="6.2.1.3" evidence="4"/>
<evidence type="ECO:0000256" key="3">
    <source>
        <dbReference type="ARBA" id="ARBA00023098"/>
    </source>
</evidence>